<feature type="compositionally biased region" description="Polar residues" evidence="1">
    <location>
        <begin position="194"/>
        <end position="208"/>
    </location>
</feature>
<dbReference type="HOGENOM" id="CLU_1277824_0_0_1"/>
<name>A5DVP6_LODEL</name>
<reference evidence="2 3" key="1">
    <citation type="journal article" date="2009" name="Nature">
        <title>Evolution of pathogenicity and sexual reproduction in eight Candida genomes.</title>
        <authorList>
            <person name="Butler G."/>
            <person name="Rasmussen M.D."/>
            <person name="Lin M.F."/>
            <person name="Santos M.A."/>
            <person name="Sakthikumar S."/>
            <person name="Munro C.A."/>
            <person name="Rheinbay E."/>
            <person name="Grabherr M."/>
            <person name="Forche A."/>
            <person name="Reedy J.L."/>
            <person name="Agrafioti I."/>
            <person name="Arnaud M.B."/>
            <person name="Bates S."/>
            <person name="Brown A.J."/>
            <person name="Brunke S."/>
            <person name="Costanzo M.C."/>
            <person name="Fitzpatrick D.A."/>
            <person name="de Groot P.W."/>
            <person name="Harris D."/>
            <person name="Hoyer L.L."/>
            <person name="Hube B."/>
            <person name="Klis F.M."/>
            <person name="Kodira C."/>
            <person name="Lennard N."/>
            <person name="Logue M.E."/>
            <person name="Martin R."/>
            <person name="Neiman A.M."/>
            <person name="Nikolaou E."/>
            <person name="Quail M.A."/>
            <person name="Quinn J."/>
            <person name="Santos M.C."/>
            <person name="Schmitzberger F.F."/>
            <person name="Sherlock G."/>
            <person name="Shah P."/>
            <person name="Silverstein K.A."/>
            <person name="Skrzypek M.S."/>
            <person name="Soll D."/>
            <person name="Staggs R."/>
            <person name="Stansfield I."/>
            <person name="Stumpf M.P."/>
            <person name="Sudbery P.E."/>
            <person name="Srikantha T."/>
            <person name="Zeng Q."/>
            <person name="Berman J."/>
            <person name="Berriman M."/>
            <person name="Heitman J."/>
            <person name="Gow N.A."/>
            <person name="Lorenz M.C."/>
            <person name="Birren B.W."/>
            <person name="Kellis M."/>
            <person name="Cuomo C.A."/>
        </authorList>
    </citation>
    <scope>NUCLEOTIDE SEQUENCE [LARGE SCALE GENOMIC DNA]</scope>
    <source>
        <strain evidence="3">ATCC 11503 / BCRC 21390 / CBS 2605 / JCM 1781 / NBRC 1676 / NRRL YB-4239</strain>
    </source>
</reference>
<dbReference type="Proteomes" id="UP000001996">
    <property type="component" value="Unassembled WGS sequence"/>
</dbReference>
<organism evidence="2 3">
    <name type="scientific">Lodderomyces elongisporus (strain ATCC 11503 / CBS 2605 / JCM 1781 / NBRC 1676 / NRRL YB-4239)</name>
    <name type="common">Yeast</name>
    <name type="synonym">Saccharomyces elongisporus</name>
    <dbReference type="NCBI Taxonomy" id="379508"/>
    <lineage>
        <taxon>Eukaryota</taxon>
        <taxon>Fungi</taxon>
        <taxon>Dikarya</taxon>
        <taxon>Ascomycota</taxon>
        <taxon>Saccharomycotina</taxon>
        <taxon>Pichiomycetes</taxon>
        <taxon>Debaryomycetaceae</taxon>
        <taxon>Candida/Lodderomyces clade</taxon>
        <taxon>Lodderomyces</taxon>
    </lineage>
</organism>
<feature type="region of interest" description="Disordered" evidence="1">
    <location>
        <begin position="130"/>
        <end position="163"/>
    </location>
</feature>
<gene>
    <name evidence="2" type="ORF">LELG_01432</name>
</gene>
<dbReference type="OrthoDB" id="434647at2759"/>
<dbReference type="EMBL" id="CH981525">
    <property type="protein sequence ID" value="EDK43254.1"/>
    <property type="molecule type" value="Genomic_DNA"/>
</dbReference>
<dbReference type="STRING" id="379508.A5DVP6"/>
<dbReference type="InParanoid" id="A5DVP6"/>
<protein>
    <submittedName>
        <fullName evidence="2">Uncharacterized protein</fullName>
    </submittedName>
</protein>
<dbReference type="AlphaFoldDB" id="A5DVP6"/>
<sequence length="216" mass="22736">MVSFNNEDAVANTNSSFDQTLEWKNFTQGGCGLVFFAYFKPWLEKNIDVVRKLSVNPLTAVQYLPLNVLANLNNGFKLFGNGSREQRGAGAEGDNSDTSGYGGSMADYTNVLDSSFVMVMNIKNRFTGNGEATPLASATTSATAPATTSATATGSGVGSKDAGSILQKSSSIEEFDVISGVDSELGERSDAAAGTTTAEASIADTTATPRKRGYFW</sequence>
<keyword evidence="3" id="KW-1185">Reference proteome</keyword>
<feature type="compositionally biased region" description="Low complexity" evidence="1">
    <location>
        <begin position="132"/>
        <end position="153"/>
    </location>
</feature>
<accession>A5DVP6</accession>
<evidence type="ECO:0000256" key="1">
    <source>
        <dbReference type="SAM" id="MobiDB-lite"/>
    </source>
</evidence>
<evidence type="ECO:0000313" key="3">
    <source>
        <dbReference type="Proteomes" id="UP000001996"/>
    </source>
</evidence>
<dbReference type="VEuPathDB" id="FungiDB:LELG_01432"/>
<evidence type="ECO:0000313" key="2">
    <source>
        <dbReference type="EMBL" id="EDK43254.1"/>
    </source>
</evidence>
<proteinExistence type="predicted"/>
<dbReference type="eggNOG" id="ENOG502RS11">
    <property type="taxonomic scope" value="Eukaryota"/>
</dbReference>
<dbReference type="GeneID" id="5233985"/>
<dbReference type="KEGG" id="lel:PVL30_001399"/>
<feature type="region of interest" description="Disordered" evidence="1">
    <location>
        <begin position="183"/>
        <end position="216"/>
    </location>
</feature>